<feature type="domain" description="Glycosyltransferase subfamily 4-like N-terminal" evidence="2">
    <location>
        <begin position="22"/>
        <end position="173"/>
    </location>
</feature>
<dbReference type="Gene3D" id="3.40.50.2000">
    <property type="entry name" value="Glycogen Phosphorylase B"/>
    <property type="match status" value="2"/>
</dbReference>
<gene>
    <name evidence="3" type="ORF">C7460_108140</name>
</gene>
<evidence type="ECO:0000313" key="4">
    <source>
        <dbReference type="Proteomes" id="UP000256779"/>
    </source>
</evidence>
<dbReference type="GO" id="GO:0016757">
    <property type="term" value="F:glycosyltransferase activity"/>
    <property type="evidence" value="ECO:0007669"/>
    <property type="project" value="InterPro"/>
</dbReference>
<dbReference type="CDD" id="cd03801">
    <property type="entry name" value="GT4_PimA-like"/>
    <property type="match status" value="1"/>
</dbReference>
<dbReference type="SUPFAM" id="SSF53756">
    <property type="entry name" value="UDP-Glycosyltransferase/glycogen phosphorylase"/>
    <property type="match status" value="1"/>
</dbReference>
<organism evidence="3 4">
    <name type="scientific">Marinoscillum furvescens DSM 4134</name>
    <dbReference type="NCBI Taxonomy" id="1122208"/>
    <lineage>
        <taxon>Bacteria</taxon>
        <taxon>Pseudomonadati</taxon>
        <taxon>Bacteroidota</taxon>
        <taxon>Cytophagia</taxon>
        <taxon>Cytophagales</taxon>
        <taxon>Reichenbachiellaceae</taxon>
        <taxon>Marinoscillum</taxon>
    </lineage>
</organism>
<dbReference type="PANTHER" id="PTHR12526">
    <property type="entry name" value="GLYCOSYLTRANSFERASE"/>
    <property type="match status" value="1"/>
</dbReference>
<dbReference type="AlphaFoldDB" id="A0A3D9L3Z0"/>
<dbReference type="InterPro" id="IPR001296">
    <property type="entry name" value="Glyco_trans_1"/>
</dbReference>
<name>A0A3D9L3Z0_MARFU</name>
<protein>
    <submittedName>
        <fullName evidence="3">Glycosyltransferase involved in cell wall biosynthesis</fullName>
    </submittedName>
</protein>
<proteinExistence type="predicted"/>
<dbReference type="Pfam" id="PF13439">
    <property type="entry name" value="Glyco_transf_4"/>
    <property type="match status" value="1"/>
</dbReference>
<dbReference type="Proteomes" id="UP000256779">
    <property type="component" value="Unassembled WGS sequence"/>
</dbReference>
<keyword evidence="3" id="KW-0808">Transferase</keyword>
<keyword evidence="4" id="KW-1185">Reference proteome</keyword>
<dbReference type="Pfam" id="PF00534">
    <property type="entry name" value="Glycos_transf_1"/>
    <property type="match status" value="1"/>
</dbReference>
<feature type="domain" description="Glycosyl transferase family 1" evidence="1">
    <location>
        <begin position="196"/>
        <end position="337"/>
    </location>
</feature>
<dbReference type="PANTHER" id="PTHR12526:SF630">
    <property type="entry name" value="GLYCOSYLTRANSFERASE"/>
    <property type="match status" value="1"/>
</dbReference>
<accession>A0A3D9L3Z0</accession>
<sequence>MAFVVSNPMKILFTTHQGNLAGATFSLFYLATGLAKRGHEVSCACGEDTLLRQMLAKQGIVKTHDISFKSYLDFRSFQMLGSLATAEKYDVICAQGGRDRNLTIMAKWIYRLQSFIIFTRRQRPRNEPWIKRWYHIKGTAAIVMVSHGLKKLFVSKGYPPKHLPVIHNGVADEQVDPDLVELLRKKYQLNGRLIGCVARKKRQIDLIRALEYLPEACKLLLVGVDEKDFSDVDAFVNNRGRIVCTGLVSNTEARALLSLMDVHVLPSHMDGFGLSTVEAMLLKVPVIGSDFGGIPDVINDGKTGLLYQNGDVEGLASKINSLLGDIELKKRLVEEAYVAAKSSFNLTKTVTAYESLFQSLLSTSR</sequence>
<comment type="caution">
    <text evidence="3">The sequence shown here is derived from an EMBL/GenBank/DDBJ whole genome shotgun (WGS) entry which is preliminary data.</text>
</comment>
<evidence type="ECO:0000313" key="3">
    <source>
        <dbReference type="EMBL" id="RED99520.1"/>
    </source>
</evidence>
<dbReference type="InterPro" id="IPR028098">
    <property type="entry name" value="Glyco_trans_4-like_N"/>
</dbReference>
<evidence type="ECO:0000259" key="2">
    <source>
        <dbReference type="Pfam" id="PF13439"/>
    </source>
</evidence>
<evidence type="ECO:0000259" key="1">
    <source>
        <dbReference type="Pfam" id="PF00534"/>
    </source>
</evidence>
<dbReference type="EMBL" id="QREG01000008">
    <property type="protein sequence ID" value="RED99520.1"/>
    <property type="molecule type" value="Genomic_DNA"/>
</dbReference>
<reference evidence="3 4" key="1">
    <citation type="submission" date="2018-07" db="EMBL/GenBank/DDBJ databases">
        <title>Genomic Encyclopedia of Type Strains, Phase IV (KMG-IV): sequencing the most valuable type-strain genomes for metagenomic binning, comparative biology and taxonomic classification.</title>
        <authorList>
            <person name="Goeker M."/>
        </authorList>
    </citation>
    <scope>NUCLEOTIDE SEQUENCE [LARGE SCALE GENOMIC DNA]</scope>
    <source>
        <strain evidence="3 4">DSM 4134</strain>
    </source>
</reference>